<sequence>MLLILITTFGLLHLKESKERKAPSPKEIVHEASNYAAPQEQPCQTMTVASNTMERVNGKGSSTRKWWRLFKKSDKDKEAAHDRQKKDYTLDKHHNIKEKKEKNDGSADFCVAILLIFAVGVFALLKSPAKQDTKESKKRR</sequence>
<evidence type="ECO:0000313" key="4">
    <source>
        <dbReference type="Proteomes" id="UP000481153"/>
    </source>
</evidence>
<keyword evidence="1" id="KW-0812">Transmembrane</keyword>
<feature type="chain" id="PRO_5026148918" evidence="2">
    <location>
        <begin position="18"/>
        <end position="140"/>
    </location>
</feature>
<evidence type="ECO:0000256" key="1">
    <source>
        <dbReference type="SAM" id="Phobius"/>
    </source>
</evidence>
<comment type="caution">
    <text evidence="3">The sequence shown here is derived from an EMBL/GenBank/DDBJ whole genome shotgun (WGS) entry which is preliminary data.</text>
</comment>
<feature type="signal peptide" evidence="2">
    <location>
        <begin position="1"/>
        <end position="17"/>
    </location>
</feature>
<dbReference type="Proteomes" id="UP000481153">
    <property type="component" value="Unassembled WGS sequence"/>
</dbReference>
<dbReference type="VEuPathDB" id="FungiDB:AeMF1_015917"/>
<name>A0A6G0X5E5_9STRA</name>
<evidence type="ECO:0000313" key="3">
    <source>
        <dbReference type="EMBL" id="KAF0735083.1"/>
    </source>
</evidence>
<dbReference type="EMBL" id="VJMJ01000101">
    <property type="protein sequence ID" value="KAF0735083.1"/>
    <property type="molecule type" value="Genomic_DNA"/>
</dbReference>
<gene>
    <name evidence="3" type="ORF">Ae201684_008296</name>
</gene>
<feature type="transmembrane region" description="Helical" evidence="1">
    <location>
        <begin position="106"/>
        <end position="125"/>
    </location>
</feature>
<evidence type="ECO:0000256" key="2">
    <source>
        <dbReference type="SAM" id="SignalP"/>
    </source>
</evidence>
<keyword evidence="1" id="KW-1133">Transmembrane helix</keyword>
<keyword evidence="2" id="KW-0732">Signal</keyword>
<reference evidence="3 4" key="1">
    <citation type="submission" date="2019-07" db="EMBL/GenBank/DDBJ databases">
        <title>Genomics analysis of Aphanomyces spp. identifies a new class of oomycete effector associated with host adaptation.</title>
        <authorList>
            <person name="Gaulin E."/>
        </authorList>
    </citation>
    <scope>NUCLEOTIDE SEQUENCE [LARGE SCALE GENOMIC DNA]</scope>
    <source>
        <strain evidence="3 4">ATCC 201684</strain>
    </source>
</reference>
<organism evidence="3 4">
    <name type="scientific">Aphanomyces euteiches</name>
    <dbReference type="NCBI Taxonomy" id="100861"/>
    <lineage>
        <taxon>Eukaryota</taxon>
        <taxon>Sar</taxon>
        <taxon>Stramenopiles</taxon>
        <taxon>Oomycota</taxon>
        <taxon>Saprolegniomycetes</taxon>
        <taxon>Saprolegniales</taxon>
        <taxon>Verrucalvaceae</taxon>
        <taxon>Aphanomyces</taxon>
    </lineage>
</organism>
<keyword evidence="1" id="KW-0472">Membrane</keyword>
<dbReference type="AlphaFoldDB" id="A0A6G0X5E5"/>
<keyword evidence="4" id="KW-1185">Reference proteome</keyword>
<accession>A0A6G0X5E5</accession>
<proteinExistence type="predicted"/>
<protein>
    <submittedName>
        <fullName evidence="3">Uncharacterized protein</fullName>
    </submittedName>
</protein>